<evidence type="ECO:0000256" key="3">
    <source>
        <dbReference type="ARBA" id="ARBA00022692"/>
    </source>
</evidence>
<proteinExistence type="predicted"/>
<reference evidence="7 8" key="1">
    <citation type="journal article" date="2006" name="Science">
        <title>Genome of rice cluster I archaea -- the key methane producers in the rice rhizosphere.</title>
        <authorList>
            <person name="Erkel C."/>
            <person name="Kube M."/>
            <person name="Reinhardt R."/>
            <person name="Liesack W."/>
        </authorList>
    </citation>
    <scope>NUCLEOTIDE SEQUENCE [LARGE SCALE GENOMIC DNA]</scope>
    <source>
        <strain evidence="8">DSM 22066 / NBRC 105507 / MRE50</strain>
    </source>
</reference>
<protein>
    <submittedName>
        <fullName evidence="7">Lysine exporter (LysE family)</fullName>
    </submittedName>
</protein>
<dbReference type="KEGG" id="rci:RRC349"/>
<evidence type="ECO:0000256" key="6">
    <source>
        <dbReference type="SAM" id="Phobius"/>
    </source>
</evidence>
<dbReference type="PANTHER" id="PTHR38825:SF2">
    <property type="entry name" value="LYSINE TRANSPORTER LYSE"/>
    <property type="match status" value="1"/>
</dbReference>
<dbReference type="GO" id="GO:0006865">
    <property type="term" value="P:amino acid transport"/>
    <property type="evidence" value="ECO:0007669"/>
    <property type="project" value="InterPro"/>
</dbReference>
<evidence type="ECO:0000256" key="1">
    <source>
        <dbReference type="ARBA" id="ARBA00004651"/>
    </source>
</evidence>
<evidence type="ECO:0000256" key="5">
    <source>
        <dbReference type="ARBA" id="ARBA00023136"/>
    </source>
</evidence>
<feature type="transmembrane region" description="Helical" evidence="6">
    <location>
        <begin position="150"/>
        <end position="171"/>
    </location>
</feature>
<dbReference type="AlphaFoldDB" id="Q0W0M5"/>
<dbReference type="PANTHER" id="PTHR38825">
    <property type="entry name" value="LYSINE EXPORTER PROTEIN (LYSE/YGGA)"/>
    <property type="match status" value="1"/>
</dbReference>
<evidence type="ECO:0000256" key="2">
    <source>
        <dbReference type="ARBA" id="ARBA00022475"/>
    </source>
</evidence>
<dbReference type="OrthoDB" id="121309at2157"/>
<feature type="transmembrane region" description="Helical" evidence="6">
    <location>
        <begin position="71"/>
        <end position="93"/>
    </location>
</feature>
<feature type="transmembrane region" description="Helical" evidence="6">
    <location>
        <begin position="113"/>
        <end position="138"/>
    </location>
</feature>
<keyword evidence="8" id="KW-1185">Reference proteome</keyword>
<feature type="transmembrane region" description="Helical" evidence="6">
    <location>
        <begin position="183"/>
        <end position="204"/>
    </location>
</feature>
<dbReference type="STRING" id="351160.RRC349"/>
<dbReference type="Pfam" id="PF01810">
    <property type="entry name" value="LysE"/>
    <property type="match status" value="1"/>
</dbReference>
<keyword evidence="5 6" id="KW-0472">Membrane</keyword>
<dbReference type="EMBL" id="AM114193">
    <property type="protein sequence ID" value="CAJ38068.1"/>
    <property type="molecule type" value="Genomic_DNA"/>
</dbReference>
<evidence type="ECO:0000313" key="7">
    <source>
        <dbReference type="EMBL" id="CAJ38068.1"/>
    </source>
</evidence>
<evidence type="ECO:0000256" key="4">
    <source>
        <dbReference type="ARBA" id="ARBA00022989"/>
    </source>
</evidence>
<organism evidence="7 8">
    <name type="scientific">Methanocella arvoryzae (strain DSM 22066 / NBRC 105507 / MRE50)</name>
    <dbReference type="NCBI Taxonomy" id="351160"/>
    <lineage>
        <taxon>Archaea</taxon>
        <taxon>Methanobacteriati</taxon>
        <taxon>Methanobacteriota</taxon>
        <taxon>Stenosarchaea group</taxon>
        <taxon>Methanomicrobia</taxon>
        <taxon>Methanocellales</taxon>
        <taxon>Methanocellaceae</taxon>
        <taxon>Methanocella</taxon>
    </lineage>
</organism>
<dbReference type="GeneID" id="5143527"/>
<dbReference type="RefSeq" id="WP_012034527.1">
    <property type="nucleotide sequence ID" value="NC_009464.1"/>
</dbReference>
<dbReference type="Proteomes" id="UP000000663">
    <property type="component" value="Chromosome"/>
</dbReference>
<keyword evidence="3 6" id="KW-0812">Transmembrane</keyword>
<dbReference type="GO" id="GO:0005886">
    <property type="term" value="C:plasma membrane"/>
    <property type="evidence" value="ECO:0007669"/>
    <property type="project" value="UniProtKB-SubCell"/>
</dbReference>
<comment type="subcellular location">
    <subcellularLocation>
        <location evidence="1">Cell membrane</location>
        <topology evidence="1">Multi-pass membrane protein</topology>
    </subcellularLocation>
</comment>
<sequence>MLDVLLTGLLIGATHAVPPGPITFEVLKRGITEGFLSAIKVDAGAVLADIIFFILIMLGLLQILNNPAWRIVVWISGCILLLFLGIRGIIRALKSGSTSHGSAAEDEPKRESSAFLTGFLICITSPFAIIWWTGVFAGSVVLSSPGMASMLWMFAGIAISVFGWYALIGASGTLGKKVLQGRMTMILSLICSVTMILFAAILFYRGYVSYF</sequence>
<accession>Q0W0M5</accession>
<feature type="transmembrane region" description="Helical" evidence="6">
    <location>
        <begin position="43"/>
        <end position="64"/>
    </location>
</feature>
<evidence type="ECO:0000313" key="8">
    <source>
        <dbReference type="Proteomes" id="UP000000663"/>
    </source>
</evidence>
<name>Q0W0M5_METAR</name>
<keyword evidence="2" id="KW-1003">Cell membrane</keyword>
<dbReference type="eggNOG" id="arCOG01947">
    <property type="taxonomic scope" value="Archaea"/>
</dbReference>
<dbReference type="InterPro" id="IPR001123">
    <property type="entry name" value="LeuE-type"/>
</dbReference>
<gene>
    <name evidence="7" type="ORF">RRC349</name>
</gene>
<keyword evidence="4 6" id="KW-1133">Transmembrane helix</keyword>